<name>A0A0K8MFS6_9LACO</name>
<evidence type="ECO:0000259" key="6">
    <source>
        <dbReference type="Pfam" id="PF00881"/>
    </source>
</evidence>
<reference evidence="7 8" key="1">
    <citation type="journal article" date="2015" name="BMC Genomics">
        <title>Comparative genomics of Fructobacillus spp. and Leuconostoc spp. reveals niche-specific evolution of Fructobacillus spp.</title>
        <authorList>
            <person name="Endo A."/>
            <person name="Tanizawa Y."/>
            <person name="Tanaka N."/>
            <person name="Maeno S."/>
            <person name="Kumar H."/>
            <person name="Shiwa Y."/>
            <person name="Okada S."/>
            <person name="Yoshikawa H."/>
            <person name="Dicks L."/>
            <person name="Nakagawa J."/>
            <person name="Arita M."/>
        </authorList>
    </citation>
    <scope>NUCLEOTIDE SEQUENCE [LARGE SCALE GENOMIC DNA]</scope>
    <source>
        <strain evidence="7 8">JCM 12225</strain>
    </source>
</reference>
<evidence type="ECO:0000256" key="5">
    <source>
        <dbReference type="PIRNR" id="PIRNR005426"/>
    </source>
</evidence>
<comment type="similarity">
    <text evidence="1 5">Belongs to the flavin oxidoreductase frp family.</text>
</comment>
<dbReference type="SUPFAM" id="SSF55469">
    <property type="entry name" value="FMN-dependent nitroreductase-like"/>
    <property type="match status" value="1"/>
</dbReference>
<evidence type="ECO:0000313" key="7">
    <source>
        <dbReference type="EMBL" id="GAO99360.1"/>
    </source>
</evidence>
<dbReference type="PANTHER" id="PTHR43425">
    <property type="entry name" value="OXYGEN-INSENSITIVE NADPH NITROREDUCTASE"/>
    <property type="match status" value="1"/>
</dbReference>
<keyword evidence="3 5" id="KW-0288">FMN</keyword>
<protein>
    <submittedName>
        <fullName evidence="7">Nitroreductase</fullName>
    </submittedName>
</protein>
<dbReference type="PANTHER" id="PTHR43425:SF2">
    <property type="entry name" value="OXYGEN-INSENSITIVE NADPH NITROREDUCTASE"/>
    <property type="match status" value="1"/>
</dbReference>
<sequence>MIKNEVLNQLHDHQSVRSFTDQPVTDEEVESIFSAAFAGPNMQNFQPVTFIEITDQDLKKRVTEKVHMKYIESATRYFVVAVDWHKVLLNQDAETRKVIENRIEHYQYLEGGIVSASIALGRAQVAAESMGIGSVTMAGAMGAFELYEEELDLPKYVKPIMGFSLGYPAQLPGVRPKLPLEGSIMTDKYDDDQMKAAIRDYDHTMTEYFAGRDIDSNWTKHNADLFNKIPANPALSQYPKDKGFNLK</sequence>
<evidence type="ECO:0000313" key="8">
    <source>
        <dbReference type="Proteomes" id="UP000253891"/>
    </source>
</evidence>
<dbReference type="InterPro" id="IPR000415">
    <property type="entry name" value="Nitroreductase-like"/>
</dbReference>
<dbReference type="PIRSF" id="PIRSF005426">
    <property type="entry name" value="Frp"/>
    <property type="match status" value="1"/>
</dbReference>
<feature type="domain" description="Nitroreductase" evidence="6">
    <location>
        <begin position="13"/>
        <end position="167"/>
    </location>
</feature>
<dbReference type="Proteomes" id="UP000253891">
    <property type="component" value="Unassembled WGS sequence"/>
</dbReference>
<evidence type="ECO:0000256" key="1">
    <source>
        <dbReference type="ARBA" id="ARBA00008366"/>
    </source>
</evidence>
<evidence type="ECO:0000256" key="3">
    <source>
        <dbReference type="ARBA" id="ARBA00022643"/>
    </source>
</evidence>
<dbReference type="STRING" id="157463.GCA_001047075_00286"/>
<dbReference type="Pfam" id="PF00881">
    <property type="entry name" value="Nitroreductase"/>
    <property type="match status" value="1"/>
</dbReference>
<gene>
    <name evidence="7" type="ORF">FFIC_091880</name>
</gene>
<keyword evidence="2 5" id="KW-0285">Flavoprotein</keyword>
<dbReference type="EMBL" id="DF967986">
    <property type="protein sequence ID" value="GAO99360.1"/>
    <property type="molecule type" value="Genomic_DNA"/>
</dbReference>
<evidence type="ECO:0000256" key="2">
    <source>
        <dbReference type="ARBA" id="ARBA00022630"/>
    </source>
</evidence>
<dbReference type="Gene3D" id="3.40.109.10">
    <property type="entry name" value="NADH Oxidase"/>
    <property type="match status" value="1"/>
</dbReference>
<keyword evidence="8" id="KW-1185">Reference proteome</keyword>
<dbReference type="InterPro" id="IPR016446">
    <property type="entry name" value="Flavin_OxRdtase_Frp"/>
</dbReference>
<organism evidence="7 8">
    <name type="scientific">Fructobacillus ficulneus</name>
    <dbReference type="NCBI Taxonomy" id="157463"/>
    <lineage>
        <taxon>Bacteria</taxon>
        <taxon>Bacillati</taxon>
        <taxon>Bacillota</taxon>
        <taxon>Bacilli</taxon>
        <taxon>Lactobacillales</taxon>
        <taxon>Lactobacillaceae</taxon>
        <taxon>Fructobacillus</taxon>
    </lineage>
</organism>
<keyword evidence="5" id="KW-0521">NADP</keyword>
<dbReference type="AlphaFoldDB" id="A0A0K8MFS6"/>
<proteinExistence type="inferred from homology"/>
<dbReference type="GO" id="GO:0016491">
    <property type="term" value="F:oxidoreductase activity"/>
    <property type="evidence" value="ECO:0007669"/>
    <property type="project" value="UniProtKB-UniRule"/>
</dbReference>
<dbReference type="InterPro" id="IPR029479">
    <property type="entry name" value="Nitroreductase"/>
</dbReference>
<keyword evidence="4 5" id="KW-0560">Oxidoreductase</keyword>
<accession>A0A0K8MFS6</accession>
<evidence type="ECO:0000256" key="4">
    <source>
        <dbReference type="ARBA" id="ARBA00023002"/>
    </source>
</evidence>